<dbReference type="AlphaFoldDB" id="A0A087MFL2"/>
<dbReference type="PATRIC" id="fig|1121014.3.peg.2497"/>
<keyword evidence="2" id="KW-1185">Reference proteome</keyword>
<organism evidence="1 2">
    <name type="scientific">Arenimonas donghaensis DSM 18148 = HO3-R19</name>
    <dbReference type="NCBI Taxonomy" id="1121014"/>
    <lineage>
        <taxon>Bacteria</taxon>
        <taxon>Pseudomonadati</taxon>
        <taxon>Pseudomonadota</taxon>
        <taxon>Gammaproteobacteria</taxon>
        <taxon>Lysobacterales</taxon>
        <taxon>Lysobacteraceae</taxon>
        <taxon>Arenimonas</taxon>
    </lineage>
</organism>
<name>A0A087MFL2_9GAMM</name>
<sequence length="209" mass="23616">MRHDPPLPAGTPLPLPRHVHHDGPAFAGPVPIAPHDIAEFNDLLHELHPDAPHVDADAVASVARWLMDLPPAQGEALLQARLGRLAELQAMAQDPGWAIEPALAQRIGRLLEYVERERDLIPDDTPRVGRLDDALLVELAWPMVAEELEDYRDFQRFRDESGDGFDGQPTREDWLHTRLEEGALWEQLHRVRHQHYVDYGPLEGGLRVV</sequence>
<comment type="caution">
    <text evidence="1">The sequence shown here is derived from an EMBL/GenBank/DDBJ whole genome shotgun (WGS) entry which is preliminary data.</text>
</comment>
<dbReference type="EMBL" id="AVCJ01000050">
    <property type="protein sequence ID" value="KFL35665.1"/>
    <property type="molecule type" value="Genomic_DNA"/>
</dbReference>
<dbReference type="RefSeq" id="WP_051924649.1">
    <property type="nucleotide sequence ID" value="NZ_AVCJ01000050.1"/>
</dbReference>
<protein>
    <recommendedName>
        <fullName evidence="3">DUF1232 domain-containing protein</fullName>
    </recommendedName>
</protein>
<proteinExistence type="predicted"/>
<reference evidence="2" key="1">
    <citation type="submission" date="2013-08" db="EMBL/GenBank/DDBJ databases">
        <title>Genome sequencing of Arenimonas donghaensis.</title>
        <authorList>
            <person name="Chen F."/>
            <person name="Wang G."/>
        </authorList>
    </citation>
    <scope>NUCLEOTIDE SEQUENCE [LARGE SCALE GENOMIC DNA]</scope>
    <source>
        <strain evidence="2">HO3-R19</strain>
    </source>
</reference>
<reference evidence="1 2" key="2">
    <citation type="journal article" date="2015" name="Stand. Genomic Sci.">
        <title>High quality draft genomic sequence of Arenimonas donghaensis DSM 18148(T).</title>
        <authorList>
            <person name="Chen F."/>
            <person name="Wang H."/>
            <person name="Cao Y."/>
            <person name="Li X."/>
            <person name="Wang G."/>
        </authorList>
    </citation>
    <scope>NUCLEOTIDE SEQUENCE [LARGE SCALE GENOMIC DNA]</scope>
    <source>
        <strain evidence="1 2">HO3-R19</strain>
    </source>
</reference>
<evidence type="ECO:0008006" key="3">
    <source>
        <dbReference type="Google" id="ProtNLM"/>
    </source>
</evidence>
<dbReference type="STRING" id="1121014.N788_07975"/>
<evidence type="ECO:0000313" key="2">
    <source>
        <dbReference type="Proteomes" id="UP000029085"/>
    </source>
</evidence>
<dbReference type="Proteomes" id="UP000029085">
    <property type="component" value="Unassembled WGS sequence"/>
</dbReference>
<accession>A0A087MFL2</accession>
<dbReference type="OrthoDB" id="6023226at2"/>
<gene>
    <name evidence="1" type="ORF">N788_07975</name>
</gene>
<evidence type="ECO:0000313" key="1">
    <source>
        <dbReference type="EMBL" id="KFL35665.1"/>
    </source>
</evidence>